<dbReference type="AlphaFoldDB" id="A0A1Y2J1Y9"/>
<gene>
    <name evidence="2" type="ORF">PYCCODRAFT_610854</name>
</gene>
<protein>
    <submittedName>
        <fullName evidence="2">Uncharacterized protein</fullName>
    </submittedName>
</protein>
<dbReference type="EMBL" id="KZ084088">
    <property type="protein sequence ID" value="OSD07420.1"/>
    <property type="molecule type" value="Genomic_DNA"/>
</dbReference>
<proteinExistence type="predicted"/>
<sequence>MVKKTRETIQSVPARMTKVKTEVCEPVTVKFEPLEDGEILQSLKQRPDECGVEAGDVAAGDEMVILCGNLPSERSHSQLSKSSLGPMGGLDDDSETGSSKNARRSERDHGPELTMEAVPETVIPMMDVAATAQAVPLQENSVNHASVHEAPDGVVQARSGIPASQRRGGSSNYTDISGAWLLDPALSSKAGMVVTIHGSRNLDHGAAWHGGDYEGASGVVLSVHNTGSDDGSFPSIARIKFFKPLNPSVHTFAVPVSILWPVRPEAVGEHAVIIGGAFKGHA</sequence>
<organism evidence="2 3">
    <name type="scientific">Trametes coccinea (strain BRFM310)</name>
    <name type="common">Pycnoporus coccineus</name>
    <dbReference type="NCBI Taxonomy" id="1353009"/>
    <lineage>
        <taxon>Eukaryota</taxon>
        <taxon>Fungi</taxon>
        <taxon>Dikarya</taxon>
        <taxon>Basidiomycota</taxon>
        <taxon>Agaricomycotina</taxon>
        <taxon>Agaricomycetes</taxon>
        <taxon>Polyporales</taxon>
        <taxon>Polyporaceae</taxon>
        <taxon>Trametes</taxon>
    </lineage>
</organism>
<feature type="region of interest" description="Disordered" evidence="1">
    <location>
        <begin position="73"/>
        <end position="114"/>
    </location>
</feature>
<dbReference type="Proteomes" id="UP000193067">
    <property type="component" value="Unassembled WGS sequence"/>
</dbReference>
<reference evidence="2 3" key="1">
    <citation type="journal article" date="2015" name="Biotechnol. Biofuels">
        <title>Enhanced degradation of softwood versus hardwood by the white-rot fungus Pycnoporus coccineus.</title>
        <authorList>
            <person name="Couturier M."/>
            <person name="Navarro D."/>
            <person name="Chevret D."/>
            <person name="Henrissat B."/>
            <person name="Piumi F."/>
            <person name="Ruiz-Duenas F.J."/>
            <person name="Martinez A.T."/>
            <person name="Grigoriev I.V."/>
            <person name="Riley R."/>
            <person name="Lipzen A."/>
            <person name="Berrin J.G."/>
            <person name="Master E.R."/>
            <person name="Rosso M.N."/>
        </authorList>
    </citation>
    <scope>NUCLEOTIDE SEQUENCE [LARGE SCALE GENOMIC DNA]</scope>
    <source>
        <strain evidence="2 3">BRFM310</strain>
    </source>
</reference>
<evidence type="ECO:0000313" key="3">
    <source>
        <dbReference type="Proteomes" id="UP000193067"/>
    </source>
</evidence>
<dbReference type="STRING" id="1353009.A0A1Y2J1Y9"/>
<name>A0A1Y2J1Y9_TRAC3</name>
<accession>A0A1Y2J1Y9</accession>
<dbReference type="OrthoDB" id="3647690at2759"/>
<evidence type="ECO:0000256" key="1">
    <source>
        <dbReference type="SAM" id="MobiDB-lite"/>
    </source>
</evidence>
<evidence type="ECO:0000313" key="2">
    <source>
        <dbReference type="EMBL" id="OSD07420.1"/>
    </source>
</evidence>
<keyword evidence="3" id="KW-1185">Reference proteome</keyword>